<name>X1CEV3_9ZZZZ</name>
<sequence length="34" mass="3726">QRDLSADSGRAKNGGRFSVNLRQGIKKPVDPDNE</sequence>
<feature type="non-terminal residue" evidence="2">
    <location>
        <position position="1"/>
    </location>
</feature>
<protein>
    <submittedName>
        <fullName evidence="2">Uncharacterized protein</fullName>
    </submittedName>
</protein>
<proteinExistence type="predicted"/>
<evidence type="ECO:0000256" key="1">
    <source>
        <dbReference type="SAM" id="MobiDB-lite"/>
    </source>
</evidence>
<accession>X1CEV3</accession>
<evidence type="ECO:0000313" key="3">
    <source>
        <dbReference type="EMBL" id="GAH06848.1"/>
    </source>
</evidence>
<dbReference type="EMBL" id="BART01032034">
    <property type="protein sequence ID" value="GAH06846.1"/>
    <property type="molecule type" value="Genomic_DNA"/>
</dbReference>
<dbReference type="EMBL" id="BART01032034">
    <property type="protein sequence ID" value="GAH06848.1"/>
    <property type="molecule type" value="Genomic_DNA"/>
</dbReference>
<comment type="caution">
    <text evidence="2">The sequence shown here is derived from an EMBL/GenBank/DDBJ whole genome shotgun (WGS) entry which is preliminary data.</text>
</comment>
<gene>
    <name evidence="2" type="ORF">S01H4_55493</name>
    <name evidence="3" type="ORF">S01H4_55494</name>
</gene>
<organism evidence="2">
    <name type="scientific">marine sediment metagenome</name>
    <dbReference type="NCBI Taxonomy" id="412755"/>
    <lineage>
        <taxon>unclassified sequences</taxon>
        <taxon>metagenomes</taxon>
        <taxon>ecological metagenomes</taxon>
    </lineage>
</organism>
<reference evidence="2" key="1">
    <citation type="journal article" date="2014" name="Front. Microbiol.">
        <title>High frequency of phylogenetically diverse reductive dehalogenase-homologous genes in deep subseafloor sedimentary metagenomes.</title>
        <authorList>
            <person name="Kawai M."/>
            <person name="Futagami T."/>
            <person name="Toyoda A."/>
            <person name="Takaki Y."/>
            <person name="Nishi S."/>
            <person name="Hori S."/>
            <person name="Arai W."/>
            <person name="Tsubouchi T."/>
            <person name="Morono Y."/>
            <person name="Uchiyama I."/>
            <person name="Ito T."/>
            <person name="Fujiyama A."/>
            <person name="Inagaki F."/>
            <person name="Takami H."/>
        </authorList>
    </citation>
    <scope>NUCLEOTIDE SEQUENCE</scope>
    <source>
        <strain evidence="2">Expedition CK06-06</strain>
    </source>
</reference>
<evidence type="ECO:0000313" key="2">
    <source>
        <dbReference type="EMBL" id="GAH06846.1"/>
    </source>
</evidence>
<feature type="region of interest" description="Disordered" evidence="1">
    <location>
        <begin position="1"/>
        <end position="34"/>
    </location>
</feature>
<dbReference type="AlphaFoldDB" id="X1CEV3"/>